<dbReference type="SUPFAM" id="SSF51197">
    <property type="entry name" value="Clavaminate synthase-like"/>
    <property type="match status" value="1"/>
</dbReference>
<keyword evidence="2" id="KW-1185">Reference proteome</keyword>
<sequence length="312" mass="34903">MSILYPSITKEALNVGKRCSAIRLTVISSRAMASFSAAANHASIQPDPSHVNLRHAPPSFDVTSAVVFPNFITEEEGKSFIKEVSKRMKRRRFEQGHWDSVIVGYREVELTIPEDASCESAISNAGVEDTPLFVEAIQRTRQHLEARHFSSNNTFSSPERGVKWIPCHVIDLKEEGRLDAHVDSVKFSGQIVAGLSLLSDSIMRLKPCSDEWKSEDDEGRNTHASEQTCNGKDAVFQGHVDLYLPKRSLYILSGMSRFSYTHELLPSGSTFEFMADSEVLSRGSSSGRSINVDRSRRLSIIFRDELRLNVPK</sequence>
<evidence type="ECO:0008006" key="3">
    <source>
        <dbReference type="Google" id="ProtNLM"/>
    </source>
</evidence>
<dbReference type="InterPro" id="IPR037151">
    <property type="entry name" value="AlkB-like_sf"/>
</dbReference>
<dbReference type="Gene3D" id="2.60.120.590">
    <property type="entry name" value="Alpha-ketoglutarate-dependent dioxygenase AlkB-like"/>
    <property type="match status" value="1"/>
</dbReference>
<evidence type="ECO:0000313" key="2">
    <source>
        <dbReference type="Proteomes" id="UP001516023"/>
    </source>
</evidence>
<comment type="caution">
    <text evidence="1">The sequence shown here is derived from an EMBL/GenBank/DDBJ whole genome shotgun (WGS) entry which is preliminary data.</text>
</comment>
<dbReference type="EMBL" id="JABMIG020000033">
    <property type="protein sequence ID" value="KAL3800349.1"/>
    <property type="molecule type" value="Genomic_DNA"/>
</dbReference>
<name>A0ABD3QIU2_9STRA</name>
<proteinExistence type="predicted"/>
<accession>A0ABD3QIU2</accession>
<protein>
    <recommendedName>
        <fullName evidence="3">Alpha-ketoglutarate-dependent dioxygenase AlkB-like domain-containing protein</fullName>
    </recommendedName>
</protein>
<organism evidence="1 2">
    <name type="scientific">Cyclotella cryptica</name>
    <dbReference type="NCBI Taxonomy" id="29204"/>
    <lineage>
        <taxon>Eukaryota</taxon>
        <taxon>Sar</taxon>
        <taxon>Stramenopiles</taxon>
        <taxon>Ochrophyta</taxon>
        <taxon>Bacillariophyta</taxon>
        <taxon>Coscinodiscophyceae</taxon>
        <taxon>Thalassiosirophycidae</taxon>
        <taxon>Stephanodiscales</taxon>
        <taxon>Stephanodiscaceae</taxon>
        <taxon>Cyclotella</taxon>
    </lineage>
</organism>
<dbReference type="PANTHER" id="PTHR21052">
    <property type="entry name" value="SPERMATOGENESIS ASSOCIATED 11-RELATED"/>
    <property type="match status" value="1"/>
</dbReference>
<dbReference type="InterPro" id="IPR032870">
    <property type="entry name" value="ALKBH7-like"/>
</dbReference>
<evidence type="ECO:0000313" key="1">
    <source>
        <dbReference type="EMBL" id="KAL3800349.1"/>
    </source>
</evidence>
<dbReference type="AlphaFoldDB" id="A0ABD3QIU2"/>
<reference evidence="1 2" key="1">
    <citation type="journal article" date="2020" name="G3 (Bethesda)">
        <title>Improved Reference Genome for Cyclotella cryptica CCMP332, a Model for Cell Wall Morphogenesis, Salinity Adaptation, and Lipid Production in Diatoms (Bacillariophyta).</title>
        <authorList>
            <person name="Roberts W.R."/>
            <person name="Downey K.M."/>
            <person name="Ruck E.C."/>
            <person name="Traller J.C."/>
            <person name="Alverson A.J."/>
        </authorList>
    </citation>
    <scope>NUCLEOTIDE SEQUENCE [LARGE SCALE GENOMIC DNA]</scope>
    <source>
        <strain evidence="1 2">CCMP332</strain>
    </source>
</reference>
<dbReference type="Proteomes" id="UP001516023">
    <property type="component" value="Unassembled WGS sequence"/>
</dbReference>
<gene>
    <name evidence="1" type="ORF">HJC23_003645</name>
</gene>
<dbReference type="PANTHER" id="PTHR21052:SF0">
    <property type="entry name" value="ALPHA-KETOGLUTARATE-DEPENDENT DIOXYGENASE ALKB HOMOLOG 7, MITOCHONDRIAL"/>
    <property type="match status" value="1"/>
</dbReference>